<dbReference type="Proteomes" id="UP000515151">
    <property type="component" value="Chromosome 4"/>
</dbReference>
<feature type="compositionally biased region" description="Acidic residues" evidence="4">
    <location>
        <begin position="1220"/>
        <end position="1232"/>
    </location>
</feature>
<dbReference type="InterPro" id="IPR006906">
    <property type="entry name" value="Timeless_N"/>
</dbReference>
<dbReference type="RefSeq" id="XP_031391813.1">
    <property type="nucleotide sequence ID" value="XM_031535953.1"/>
</dbReference>
<feature type="compositionally biased region" description="Basic and acidic residues" evidence="4">
    <location>
        <begin position="1050"/>
        <end position="1067"/>
    </location>
</feature>
<feature type="region of interest" description="Disordered" evidence="4">
    <location>
        <begin position="1048"/>
        <end position="1170"/>
    </location>
</feature>
<proteinExistence type="predicted"/>
<keyword evidence="2" id="KW-0539">Nucleus</keyword>
<feature type="compositionally biased region" description="Acidic residues" evidence="4">
    <location>
        <begin position="1069"/>
        <end position="1078"/>
    </location>
</feature>
<dbReference type="GO" id="GO:0031298">
    <property type="term" value="C:replication fork protection complex"/>
    <property type="evidence" value="ECO:0007669"/>
    <property type="project" value="TreeGrafter"/>
</dbReference>
<gene>
    <name evidence="7" type="primary">LOC116203959</name>
</gene>
<evidence type="ECO:0000256" key="2">
    <source>
        <dbReference type="ARBA" id="ARBA00023242"/>
    </source>
</evidence>
<feature type="compositionally biased region" description="Basic and acidic residues" evidence="4">
    <location>
        <begin position="566"/>
        <end position="575"/>
    </location>
</feature>
<dbReference type="OrthoDB" id="310853at2759"/>
<name>A0A6P8DJP6_PUNGR</name>
<feature type="region of interest" description="Disordered" evidence="4">
    <location>
        <begin position="942"/>
        <end position="997"/>
    </location>
</feature>
<dbReference type="PANTHER" id="PTHR22940">
    <property type="entry name" value="TIMEOUT/TIMELESS-2"/>
    <property type="match status" value="1"/>
</dbReference>
<reference evidence="7" key="2">
    <citation type="submission" date="2025-08" db="UniProtKB">
        <authorList>
            <consortium name="RefSeq"/>
        </authorList>
    </citation>
    <scope>IDENTIFICATION</scope>
    <source>
        <tissue evidence="7">Leaf</tissue>
    </source>
</reference>
<evidence type="ECO:0000313" key="7">
    <source>
        <dbReference type="RefSeq" id="XP_031391813.1"/>
    </source>
</evidence>
<evidence type="ECO:0000256" key="3">
    <source>
        <dbReference type="ARBA" id="ARBA00023306"/>
    </source>
</evidence>
<dbReference type="Pfam" id="PF04821">
    <property type="entry name" value="TIMELESS"/>
    <property type="match status" value="1"/>
</dbReference>
<evidence type="ECO:0000256" key="4">
    <source>
        <dbReference type="SAM" id="MobiDB-lite"/>
    </source>
</evidence>
<feature type="compositionally biased region" description="Basic and acidic residues" evidence="4">
    <location>
        <begin position="872"/>
        <end position="883"/>
    </location>
</feature>
<feature type="region of interest" description="Disordered" evidence="4">
    <location>
        <begin position="1202"/>
        <end position="1237"/>
    </location>
</feature>
<feature type="compositionally biased region" description="Basic and acidic residues" evidence="4">
    <location>
        <begin position="583"/>
        <end position="604"/>
    </location>
</feature>
<dbReference type="AlphaFoldDB" id="A0A6P8DJP6"/>
<dbReference type="GeneID" id="116203959"/>
<feature type="region of interest" description="Disordered" evidence="4">
    <location>
        <begin position="550"/>
        <end position="646"/>
    </location>
</feature>
<feature type="compositionally biased region" description="Basic residues" evidence="4">
    <location>
        <begin position="985"/>
        <end position="994"/>
    </location>
</feature>
<feature type="compositionally biased region" description="Basic and acidic residues" evidence="4">
    <location>
        <begin position="622"/>
        <end position="638"/>
    </location>
</feature>
<feature type="domain" description="Timeless N-terminal" evidence="5">
    <location>
        <begin position="27"/>
        <end position="286"/>
    </location>
</feature>
<keyword evidence="6" id="KW-1185">Reference proteome</keyword>
<dbReference type="GO" id="GO:0006281">
    <property type="term" value="P:DNA repair"/>
    <property type="evidence" value="ECO:0007669"/>
    <property type="project" value="TreeGrafter"/>
</dbReference>
<evidence type="ECO:0000259" key="5">
    <source>
        <dbReference type="Pfam" id="PF04821"/>
    </source>
</evidence>
<keyword evidence="3" id="KW-0131">Cell cycle</keyword>
<feature type="compositionally biased region" description="Polar residues" evidence="4">
    <location>
        <begin position="1135"/>
        <end position="1144"/>
    </location>
</feature>
<evidence type="ECO:0000313" key="6">
    <source>
        <dbReference type="Proteomes" id="UP000515151"/>
    </source>
</evidence>
<feature type="region of interest" description="Disordered" evidence="4">
    <location>
        <begin position="867"/>
        <end position="887"/>
    </location>
</feature>
<reference evidence="6" key="1">
    <citation type="journal article" date="2020" name="Plant Biotechnol. J.">
        <title>The pomegranate (Punica granatum L.) draft genome dissects genetic divergence between soft- and hard-seeded cultivars.</title>
        <authorList>
            <person name="Luo X."/>
            <person name="Li H."/>
            <person name="Wu Z."/>
            <person name="Yao W."/>
            <person name="Zhao P."/>
            <person name="Cao D."/>
            <person name="Yu H."/>
            <person name="Li K."/>
            <person name="Poudel K."/>
            <person name="Zhao D."/>
            <person name="Zhang F."/>
            <person name="Xia X."/>
            <person name="Chen L."/>
            <person name="Wang Q."/>
            <person name="Jing D."/>
            <person name="Cao S."/>
        </authorList>
    </citation>
    <scope>NUCLEOTIDE SEQUENCE [LARGE SCALE GENOMIC DNA]</scope>
    <source>
        <strain evidence="6">cv. Tunisia</strain>
    </source>
</reference>
<dbReference type="GO" id="GO:0000076">
    <property type="term" value="P:DNA replication checkpoint signaling"/>
    <property type="evidence" value="ECO:0007669"/>
    <property type="project" value="TreeGrafter"/>
</dbReference>
<dbReference type="GO" id="GO:0003677">
    <property type="term" value="F:DNA binding"/>
    <property type="evidence" value="ECO:0007669"/>
    <property type="project" value="TreeGrafter"/>
</dbReference>
<dbReference type="InterPro" id="IPR044998">
    <property type="entry name" value="Timeless"/>
</dbReference>
<comment type="subcellular location">
    <subcellularLocation>
        <location evidence="1">Nucleus</location>
    </subcellularLocation>
</comment>
<sequence>MDMQGLSAICAGLGDVKEDNNGNRVGYKKGQYCLDNLKDLLRFLRRDDPQSRQVFKQVCKWNTSSKDLIPIIEHCQDDRNLVLNAVKVLVFLTMPIEPVSSDIPQQIEYLWGLKSAVTLSDTVAVIVSLLESSLENLESEAFTEEDWKLVQLVLTLFRNLLAVQDISPHQKAAGSACQMLSLRDKFMELLFRENVMDLILVIAPHVGESHSYLRQDNLLLLEIFHYAFLGQDPDLVATARLKGLKGHGDTKSSLSSLRSIINEEKDKRRSSRLHTSSRHSQFSGTFARFTMDGNKAIIKGNPTPGPCESFLKSDKISRRSTKKIVWDHGAVPLVTANILELLHDFVNQFLSGGYNVLMQSIREDIDREHLQVQKSDIVNFFKLAKFVTSFQYHKSLASKSNTGVDSSTSYSSNSEDSTNFKGNICGPIAASMNESMFLLVISRWRDAFDSLKETKDYEFLAASGSLLKAMVKMLNLVLKLQPENSREPQTARILLYKLFYDQTDQGMTQFLLNLIKSFDEHKQPRSNLADLVEMVYMIVRLMERLQDRGTLRVSKKSRKSRKRKLSDKIETEKKAATLGEHAAQQRERAISNDEHSANDKEGTLHENLNSEGGTSMLPEAGVPDKPDTSAAELEKHEGGQLQTGKSEFLNDFGAETSDSSEDEQSIACNEVDFHVSTLVSAFANNSIIHNLCWLLKFYKSNSADTNHHLISILRKISDDLELSPMLYQLSLLTIFHEILVEQKSHSSKDYASIVDFLTDLVRRMLRKLKNQPLLFVELLFSKTRRECHHINAENLLHEVGNLKKQIGKDERVLNGETRPMHSAGWVQRSMADALGDDEADVVISYNLGPQTNEMHSDEAPEIAIVSDGDIDSGSRDPGHESERVHKKRKRLVLNSDLETKIRDLYDKFKDDQRCSQLIAEALDSDGKVSSAQVMNKLKQLGLKVTGKKRMRSPSSGRKKPLEEGNAEETENGSLNSDNLAEASKRHPSHTRKRISALSEDQEARIRTLFEEFKDHKRCSYMIAKALDGDNGTFTTAQISRKLKQLGLQVPRREKTGDGLHLRDKNLSDSDSDNQDSDNETLLSLRLRGKSLENKESQNQNLGGNDDSDEELLSSIFQRSQAFPKKPKKAKKSNNEELTASSSGRGQIDESSGDVITEDVIERDGSNQPSDLEIECTEQAIGLRDVINSGGNNEVQMTDRIATGRPESPIEPIGASSSQQLEDELDDSDDDLSLDASAAQVSINRRRLRVVFDANDED</sequence>
<evidence type="ECO:0000256" key="1">
    <source>
        <dbReference type="ARBA" id="ARBA00004123"/>
    </source>
</evidence>
<accession>A0A6P8DJP6</accession>
<dbReference type="GO" id="GO:0043111">
    <property type="term" value="P:replication fork arrest"/>
    <property type="evidence" value="ECO:0007669"/>
    <property type="project" value="TreeGrafter"/>
</dbReference>
<protein>
    <submittedName>
        <fullName evidence="7">Protein timeless homolog isoform X1</fullName>
    </submittedName>
</protein>
<organism evidence="6 7">
    <name type="scientific">Punica granatum</name>
    <name type="common">Pomegranate</name>
    <dbReference type="NCBI Taxonomy" id="22663"/>
    <lineage>
        <taxon>Eukaryota</taxon>
        <taxon>Viridiplantae</taxon>
        <taxon>Streptophyta</taxon>
        <taxon>Embryophyta</taxon>
        <taxon>Tracheophyta</taxon>
        <taxon>Spermatophyta</taxon>
        <taxon>Magnoliopsida</taxon>
        <taxon>eudicotyledons</taxon>
        <taxon>Gunneridae</taxon>
        <taxon>Pentapetalae</taxon>
        <taxon>rosids</taxon>
        <taxon>malvids</taxon>
        <taxon>Myrtales</taxon>
        <taxon>Lythraceae</taxon>
        <taxon>Punica</taxon>
    </lineage>
</organism>
<feature type="compositionally biased region" description="Basic residues" evidence="4">
    <location>
        <begin position="553"/>
        <end position="565"/>
    </location>
</feature>
<dbReference type="PANTHER" id="PTHR22940:SF4">
    <property type="entry name" value="PROTEIN TIMELESS HOMOLOG"/>
    <property type="match status" value="1"/>
</dbReference>